<name>A0A403F0C8_SALER</name>
<reference evidence="2" key="1">
    <citation type="submission" date="2018-07" db="EMBL/GenBank/DDBJ databases">
        <authorList>
            <consortium name="GenomeTrakr network: Whole genome sequencing for foodborne pathogen traceback"/>
        </authorList>
    </citation>
    <scope>NUCLEOTIDE SEQUENCE [LARGE SCALE GENOMIC DNA]</scope>
    <source>
        <strain evidence="2">FDA00013282</strain>
    </source>
</reference>
<gene>
    <name evidence="2" type="ORF">DTA53_06615</name>
</gene>
<comment type="caution">
    <text evidence="2">The sequence shown here is derived from an EMBL/GenBank/DDBJ whole genome shotgun (WGS) entry which is preliminary data.</text>
</comment>
<feature type="compositionally biased region" description="Acidic residues" evidence="1">
    <location>
        <begin position="117"/>
        <end position="131"/>
    </location>
</feature>
<protein>
    <submittedName>
        <fullName evidence="2">Helix-turn-helix domain-containing protein</fullName>
    </submittedName>
</protein>
<dbReference type="AlphaFoldDB" id="A0A403F0C8"/>
<feature type="region of interest" description="Disordered" evidence="1">
    <location>
        <begin position="111"/>
        <end position="193"/>
    </location>
</feature>
<feature type="region of interest" description="Disordered" evidence="1">
    <location>
        <begin position="259"/>
        <end position="284"/>
    </location>
</feature>
<dbReference type="Gene3D" id="1.10.10.10">
    <property type="entry name" value="Winged helix-like DNA-binding domain superfamily/Winged helix DNA-binding domain"/>
    <property type="match status" value="1"/>
</dbReference>
<dbReference type="EMBL" id="RTRY01000004">
    <property type="protein sequence ID" value="MJX46597.1"/>
    <property type="molecule type" value="Genomic_DNA"/>
</dbReference>
<proteinExistence type="predicted"/>
<dbReference type="InterPro" id="IPR036388">
    <property type="entry name" value="WH-like_DNA-bd_sf"/>
</dbReference>
<evidence type="ECO:0000256" key="1">
    <source>
        <dbReference type="SAM" id="MobiDB-lite"/>
    </source>
</evidence>
<feature type="compositionally biased region" description="Polar residues" evidence="1">
    <location>
        <begin position="273"/>
        <end position="284"/>
    </location>
</feature>
<dbReference type="Proteomes" id="UP000885264">
    <property type="component" value="Unassembled WGS sequence"/>
</dbReference>
<organism evidence="2">
    <name type="scientific">Salmonella enterica</name>
    <name type="common">Salmonella choleraesuis</name>
    <dbReference type="NCBI Taxonomy" id="28901"/>
    <lineage>
        <taxon>Bacteria</taxon>
        <taxon>Pseudomonadati</taxon>
        <taxon>Pseudomonadota</taxon>
        <taxon>Gammaproteobacteria</taxon>
        <taxon>Enterobacterales</taxon>
        <taxon>Enterobacteriaceae</taxon>
        <taxon>Salmonella</taxon>
    </lineage>
</organism>
<evidence type="ECO:0000313" key="2">
    <source>
        <dbReference type="EMBL" id="MJX46597.1"/>
    </source>
</evidence>
<dbReference type="InterPro" id="IPR036390">
    <property type="entry name" value="WH_DNA-bd_sf"/>
</dbReference>
<accession>A0A403F0C8</accession>
<dbReference type="Pfam" id="PF13730">
    <property type="entry name" value="HTH_36"/>
    <property type="match status" value="1"/>
</dbReference>
<sequence>MSSKLQGYVWDACAVSGVRGTRLMVMVRLADYSSDDGKSYPGIKTIARQLGAGESTIRTAIAELESEKWLRRENRRNGNRNTSNMYFLNVEKLEEIALRERAAIRLERCKNNRFDPSDSDSSDFDQSDFDASEMSASSAIDPSDSGKNNRFDPSDSGGHDPQGLKHDPQVKDHEPQEVRAKRQKKTSFDPAGLKPENVSAEIWQDWIKFRREKRQPLTETTCTYQAKQLAGHQNADEVIRRSIASGWQGLFPDHVPNKPATMTETPGAAVPSESGSSSWYTPSGNGSAEVFINQAAIERMKRGGYRQ</sequence>
<dbReference type="SUPFAM" id="SSF46785">
    <property type="entry name" value="Winged helix' DNA-binding domain"/>
    <property type="match status" value="1"/>
</dbReference>
<feature type="compositionally biased region" description="Polar residues" evidence="1">
    <location>
        <begin position="134"/>
        <end position="146"/>
    </location>
</feature>
<feature type="compositionally biased region" description="Basic and acidic residues" evidence="1">
    <location>
        <begin position="162"/>
        <end position="180"/>
    </location>
</feature>